<name>A0A8C5PRC5_9ANUR</name>
<keyword evidence="2" id="KW-0391">Immunity</keyword>
<dbReference type="PANTHER" id="PTHR23268">
    <property type="entry name" value="T-CELL RECEPTOR BETA CHAIN"/>
    <property type="match status" value="1"/>
</dbReference>
<dbReference type="Pfam" id="PF07686">
    <property type="entry name" value="V-set"/>
    <property type="match status" value="1"/>
</dbReference>
<dbReference type="PANTHER" id="PTHR23268:SF124">
    <property type="entry name" value="IG-LIKE DOMAIN-CONTAINING PROTEIN"/>
    <property type="match status" value="1"/>
</dbReference>
<dbReference type="Proteomes" id="UP000694569">
    <property type="component" value="Unplaced"/>
</dbReference>
<feature type="signal peptide" evidence="3">
    <location>
        <begin position="1"/>
        <end position="21"/>
    </location>
</feature>
<dbReference type="InterPro" id="IPR050413">
    <property type="entry name" value="TCR_beta_variable"/>
</dbReference>
<sequence length="177" mass="20555">MKNLILTILFISSFYLSLCQGVLVKQTQKFLLVNPGESVTMDCYQDDASYFNMYWYQQKPGEGLKLMIYSVASGENQNMEPDFQSAWKLERKDIHNSVLNLSSASIDDSAVYYCAASFHRDKTQGSSWHKIHQPKNNTQTFFLPDLQGAPYHCLQHLQQFLYCYLKGRYHKIKIQCP</sequence>
<accession>A0A8C5PRC5</accession>
<dbReference type="InterPro" id="IPR013106">
    <property type="entry name" value="Ig_V-set"/>
</dbReference>
<dbReference type="OrthoDB" id="8947657at2759"/>
<dbReference type="SUPFAM" id="SSF48726">
    <property type="entry name" value="Immunoglobulin"/>
    <property type="match status" value="1"/>
</dbReference>
<evidence type="ECO:0000313" key="6">
    <source>
        <dbReference type="Proteomes" id="UP000694569"/>
    </source>
</evidence>
<dbReference type="GO" id="GO:0005886">
    <property type="term" value="C:plasma membrane"/>
    <property type="evidence" value="ECO:0007669"/>
    <property type="project" value="TreeGrafter"/>
</dbReference>
<keyword evidence="1 3" id="KW-0732">Signal</keyword>
<dbReference type="InterPro" id="IPR013783">
    <property type="entry name" value="Ig-like_fold"/>
</dbReference>
<dbReference type="InterPro" id="IPR036179">
    <property type="entry name" value="Ig-like_dom_sf"/>
</dbReference>
<reference evidence="5" key="2">
    <citation type="submission" date="2025-09" db="UniProtKB">
        <authorList>
            <consortium name="Ensembl"/>
        </authorList>
    </citation>
    <scope>IDENTIFICATION</scope>
</reference>
<protein>
    <recommendedName>
        <fullName evidence="4">Ig-like domain-containing protein</fullName>
    </recommendedName>
</protein>
<evidence type="ECO:0000313" key="5">
    <source>
        <dbReference type="Ensembl" id="ENSLLEP00000026552.1"/>
    </source>
</evidence>
<evidence type="ECO:0000259" key="4">
    <source>
        <dbReference type="PROSITE" id="PS50835"/>
    </source>
</evidence>
<dbReference type="GO" id="GO:0002376">
    <property type="term" value="P:immune system process"/>
    <property type="evidence" value="ECO:0007669"/>
    <property type="project" value="UniProtKB-KW"/>
</dbReference>
<dbReference type="InterPro" id="IPR003599">
    <property type="entry name" value="Ig_sub"/>
</dbReference>
<evidence type="ECO:0000256" key="2">
    <source>
        <dbReference type="ARBA" id="ARBA00022859"/>
    </source>
</evidence>
<dbReference type="SMART" id="SM00409">
    <property type="entry name" value="IG"/>
    <property type="match status" value="1"/>
</dbReference>
<dbReference type="Ensembl" id="ENSLLET00000027575.1">
    <property type="protein sequence ID" value="ENSLLEP00000026552.1"/>
    <property type="gene ID" value="ENSLLEG00000016827.1"/>
</dbReference>
<feature type="domain" description="Ig-like" evidence="4">
    <location>
        <begin position="33"/>
        <end position="117"/>
    </location>
</feature>
<dbReference type="InterPro" id="IPR007110">
    <property type="entry name" value="Ig-like_dom"/>
</dbReference>
<dbReference type="SMART" id="SM00406">
    <property type="entry name" value="IGv"/>
    <property type="match status" value="1"/>
</dbReference>
<dbReference type="GO" id="GO:0007166">
    <property type="term" value="P:cell surface receptor signaling pathway"/>
    <property type="evidence" value="ECO:0007669"/>
    <property type="project" value="TreeGrafter"/>
</dbReference>
<feature type="chain" id="PRO_5034613817" description="Ig-like domain-containing protein" evidence="3">
    <location>
        <begin position="22"/>
        <end position="177"/>
    </location>
</feature>
<evidence type="ECO:0000256" key="1">
    <source>
        <dbReference type="ARBA" id="ARBA00022729"/>
    </source>
</evidence>
<organism evidence="5 6">
    <name type="scientific">Leptobrachium leishanense</name>
    <name type="common">Leishan spiny toad</name>
    <dbReference type="NCBI Taxonomy" id="445787"/>
    <lineage>
        <taxon>Eukaryota</taxon>
        <taxon>Metazoa</taxon>
        <taxon>Chordata</taxon>
        <taxon>Craniata</taxon>
        <taxon>Vertebrata</taxon>
        <taxon>Euteleostomi</taxon>
        <taxon>Amphibia</taxon>
        <taxon>Batrachia</taxon>
        <taxon>Anura</taxon>
        <taxon>Pelobatoidea</taxon>
        <taxon>Megophryidae</taxon>
        <taxon>Leptobrachium</taxon>
    </lineage>
</organism>
<reference evidence="5" key="1">
    <citation type="submission" date="2025-08" db="UniProtKB">
        <authorList>
            <consortium name="Ensembl"/>
        </authorList>
    </citation>
    <scope>IDENTIFICATION</scope>
</reference>
<dbReference type="PROSITE" id="PS50835">
    <property type="entry name" value="IG_LIKE"/>
    <property type="match status" value="1"/>
</dbReference>
<dbReference type="Gene3D" id="2.60.40.10">
    <property type="entry name" value="Immunoglobulins"/>
    <property type="match status" value="1"/>
</dbReference>
<dbReference type="AlphaFoldDB" id="A0A8C5PRC5"/>
<proteinExistence type="predicted"/>
<keyword evidence="6" id="KW-1185">Reference proteome</keyword>
<dbReference type="GeneTree" id="ENSGT01070000254626"/>
<evidence type="ECO:0000256" key="3">
    <source>
        <dbReference type="SAM" id="SignalP"/>
    </source>
</evidence>